<evidence type="ECO:0000313" key="1">
    <source>
        <dbReference type="EMBL" id="MBD0779867.1"/>
    </source>
</evidence>
<evidence type="ECO:0000313" key="2">
    <source>
        <dbReference type="Proteomes" id="UP001166021"/>
    </source>
</evidence>
<gene>
    <name evidence="1" type="ORF">HPE56_18880</name>
</gene>
<comment type="caution">
    <text evidence="1">The sequence shown here is derived from an EMBL/GenBank/DDBJ whole genome shotgun (WGS) entry which is preliminary data.</text>
</comment>
<dbReference type="InterPro" id="IPR014710">
    <property type="entry name" value="RmlC-like_jellyroll"/>
</dbReference>
<keyword evidence="2" id="KW-1185">Reference proteome</keyword>
<dbReference type="EMBL" id="JABTCF010000016">
    <property type="protein sequence ID" value="MBD0779867.1"/>
    <property type="molecule type" value="Genomic_DNA"/>
</dbReference>
<sequence>MIEAYNIKEKGYHPFIVKEGWQLARLNFTEAQHINQIIRLDVHLKTDEIFIPITGKSVLIAASMVNNEPQFETELMKINHIYNIPKGVWHNIAMEEGSEVFIAEKSNTHVSDFEYFPLSNAKKEELGILVKAQLESQNG</sequence>
<proteinExistence type="predicted"/>
<name>A0ABR7V971_9FLAO</name>
<accession>A0ABR7V971</accession>
<protein>
    <submittedName>
        <fullName evidence="1">Uncharacterized protein</fullName>
    </submittedName>
</protein>
<organism evidence="1 2">
    <name type="scientific">Maribacter aquimaris</name>
    <dbReference type="NCBI Taxonomy" id="2737171"/>
    <lineage>
        <taxon>Bacteria</taxon>
        <taxon>Pseudomonadati</taxon>
        <taxon>Bacteroidota</taxon>
        <taxon>Flavobacteriia</taxon>
        <taxon>Flavobacteriales</taxon>
        <taxon>Flavobacteriaceae</taxon>
        <taxon>Maribacter</taxon>
    </lineage>
</organism>
<dbReference type="SUPFAM" id="SSF51182">
    <property type="entry name" value="RmlC-like cupins"/>
    <property type="match status" value="1"/>
</dbReference>
<reference evidence="1" key="1">
    <citation type="submission" date="2020-05" db="EMBL/GenBank/DDBJ databases">
        <title>The draft genome sequence of Maribacter sp. ANRC-HE7.</title>
        <authorList>
            <person name="Mu L."/>
        </authorList>
    </citation>
    <scope>NUCLEOTIDE SEQUENCE</scope>
    <source>
        <strain evidence="1">ANRC-HE7</strain>
    </source>
</reference>
<dbReference type="Gene3D" id="2.60.120.10">
    <property type="entry name" value="Jelly Rolls"/>
    <property type="match status" value="1"/>
</dbReference>
<dbReference type="InterPro" id="IPR011051">
    <property type="entry name" value="RmlC_Cupin_sf"/>
</dbReference>
<dbReference type="RefSeq" id="WP_188245301.1">
    <property type="nucleotide sequence ID" value="NZ_JABTCF010000016.1"/>
</dbReference>
<dbReference type="Proteomes" id="UP001166021">
    <property type="component" value="Unassembled WGS sequence"/>
</dbReference>